<sequence>MKEKEVTNWERVIRICLWLAILLYWISGVVLMCIGVSIQVKFHDTFLVLNEAVSGVPMIITVIGTLIILISTFGAVALLKCNLKMMRLFTGILLALLITEIIAGAVVCIYREKLHQTLLRDVLRTLDKYNRELHITKGVDSLQRQFQCCGAENYTDWLNTTFGFLSSSVPRSCCKVPVESCVTDLSKYTIGINQQGCVLKLKNWVEEHMAVFGGVGIFIGLAQLTGILFCCLLLKILKENYESIE</sequence>
<dbReference type="InterPro" id="IPR018499">
    <property type="entry name" value="Tetraspanin/Peripherin"/>
</dbReference>
<name>A0A6J0U9Q5_9SAUR</name>
<dbReference type="Pfam" id="PF00335">
    <property type="entry name" value="Tetraspanin"/>
    <property type="match status" value="1"/>
</dbReference>
<feature type="transmembrane region" description="Helical" evidence="7">
    <location>
        <begin position="58"/>
        <end position="79"/>
    </location>
</feature>
<dbReference type="Proteomes" id="UP001652642">
    <property type="component" value="Chromosome 1"/>
</dbReference>
<protein>
    <recommendedName>
        <fullName evidence="7">Tetraspanin</fullName>
    </recommendedName>
</protein>
<dbReference type="InterPro" id="IPR000301">
    <property type="entry name" value="Tetraspanin_animals"/>
</dbReference>
<dbReference type="SUPFAM" id="SSF48652">
    <property type="entry name" value="Tetraspanin"/>
    <property type="match status" value="1"/>
</dbReference>
<feature type="transmembrane region" description="Helical" evidence="7">
    <location>
        <begin position="12"/>
        <end position="38"/>
    </location>
</feature>
<dbReference type="KEGG" id="pvt:110083015"/>
<dbReference type="InterPro" id="IPR008952">
    <property type="entry name" value="Tetraspanin_EC2_sf"/>
</dbReference>
<accession>A0A6J0U9Q5</accession>
<dbReference type="GO" id="GO:0005886">
    <property type="term" value="C:plasma membrane"/>
    <property type="evidence" value="ECO:0007669"/>
    <property type="project" value="TreeGrafter"/>
</dbReference>
<evidence type="ECO:0000256" key="5">
    <source>
        <dbReference type="ARBA" id="ARBA00023136"/>
    </source>
</evidence>
<dbReference type="PIRSF" id="PIRSF002419">
    <property type="entry name" value="Tetraspanin"/>
    <property type="match status" value="1"/>
</dbReference>
<keyword evidence="6" id="KW-1015">Disulfide bond</keyword>
<evidence type="ECO:0000313" key="8">
    <source>
        <dbReference type="Proteomes" id="UP001652642"/>
    </source>
</evidence>
<dbReference type="PANTHER" id="PTHR19282">
    <property type="entry name" value="TETRASPANIN"/>
    <property type="match status" value="1"/>
</dbReference>
<dbReference type="PRINTS" id="PR00259">
    <property type="entry name" value="TMFOUR"/>
</dbReference>
<proteinExistence type="inferred from homology"/>
<dbReference type="InParanoid" id="A0A6J0U9Q5"/>
<evidence type="ECO:0000313" key="9">
    <source>
        <dbReference type="RefSeq" id="XP_020656748.2"/>
    </source>
</evidence>
<dbReference type="RefSeq" id="XP_020656748.2">
    <property type="nucleotide sequence ID" value="XM_020801089.2"/>
</dbReference>
<keyword evidence="5 7" id="KW-0472">Membrane</keyword>
<feature type="transmembrane region" description="Helical" evidence="7">
    <location>
        <begin position="91"/>
        <end position="110"/>
    </location>
</feature>
<feature type="transmembrane region" description="Helical" evidence="7">
    <location>
        <begin position="209"/>
        <end position="234"/>
    </location>
</feature>
<evidence type="ECO:0000256" key="3">
    <source>
        <dbReference type="ARBA" id="ARBA00022692"/>
    </source>
</evidence>
<dbReference type="GeneID" id="110083015"/>
<evidence type="ECO:0000256" key="4">
    <source>
        <dbReference type="ARBA" id="ARBA00022989"/>
    </source>
</evidence>
<comment type="subcellular location">
    <subcellularLocation>
        <location evidence="1 7">Membrane</location>
        <topology evidence="1 7">Multi-pass membrane protein</topology>
    </subcellularLocation>
</comment>
<comment type="similarity">
    <text evidence="2 7">Belongs to the tetraspanin (TM4SF) family.</text>
</comment>
<keyword evidence="4 7" id="KW-1133">Transmembrane helix</keyword>
<evidence type="ECO:0000256" key="2">
    <source>
        <dbReference type="ARBA" id="ARBA00006840"/>
    </source>
</evidence>
<feature type="disulfide bond" evidence="6">
    <location>
        <begin position="148"/>
        <end position="181"/>
    </location>
</feature>
<evidence type="ECO:0000256" key="1">
    <source>
        <dbReference type="ARBA" id="ARBA00004141"/>
    </source>
</evidence>
<dbReference type="AlphaFoldDB" id="A0A6J0U9Q5"/>
<keyword evidence="8" id="KW-1185">Reference proteome</keyword>
<gene>
    <name evidence="9" type="primary">LOC110083015</name>
</gene>
<reference evidence="8" key="1">
    <citation type="submission" date="2025-05" db="UniProtKB">
        <authorList>
            <consortium name="RefSeq"/>
        </authorList>
    </citation>
    <scope>NUCLEOTIDE SEQUENCE [LARGE SCALE GENOMIC DNA]</scope>
</reference>
<dbReference type="Gene3D" id="1.10.1450.10">
    <property type="entry name" value="Tetraspanin"/>
    <property type="match status" value="1"/>
</dbReference>
<keyword evidence="3 7" id="KW-0812">Transmembrane</keyword>
<dbReference type="OrthoDB" id="10033535at2759"/>
<reference evidence="9" key="2">
    <citation type="submission" date="2025-08" db="UniProtKB">
        <authorList>
            <consortium name="RefSeq"/>
        </authorList>
    </citation>
    <scope>IDENTIFICATION</scope>
</reference>
<evidence type="ECO:0000256" key="6">
    <source>
        <dbReference type="PIRSR" id="PIRSR002419-1"/>
    </source>
</evidence>
<dbReference type="PANTHER" id="PTHR19282:SF548">
    <property type="entry name" value="TETRASPANIN"/>
    <property type="match status" value="1"/>
</dbReference>
<dbReference type="GO" id="GO:0016477">
    <property type="term" value="P:cell migration"/>
    <property type="evidence" value="ECO:0007669"/>
    <property type="project" value="TreeGrafter"/>
</dbReference>
<organism evidence="8 9">
    <name type="scientific">Pogona vitticeps</name>
    <name type="common">central bearded dragon</name>
    <dbReference type="NCBI Taxonomy" id="103695"/>
    <lineage>
        <taxon>Eukaryota</taxon>
        <taxon>Metazoa</taxon>
        <taxon>Chordata</taxon>
        <taxon>Craniata</taxon>
        <taxon>Vertebrata</taxon>
        <taxon>Euteleostomi</taxon>
        <taxon>Lepidosauria</taxon>
        <taxon>Squamata</taxon>
        <taxon>Bifurcata</taxon>
        <taxon>Unidentata</taxon>
        <taxon>Episquamata</taxon>
        <taxon>Toxicofera</taxon>
        <taxon>Iguania</taxon>
        <taxon>Acrodonta</taxon>
        <taxon>Agamidae</taxon>
        <taxon>Amphibolurinae</taxon>
        <taxon>Pogona</taxon>
    </lineage>
</organism>
<evidence type="ECO:0000256" key="7">
    <source>
        <dbReference type="RuleBase" id="RU361218"/>
    </source>
</evidence>